<feature type="compositionally biased region" description="Polar residues" evidence="7">
    <location>
        <begin position="215"/>
        <end position="230"/>
    </location>
</feature>
<keyword evidence="4" id="KW-0862">Zinc</keyword>
<dbReference type="OrthoDB" id="423559at2759"/>
<feature type="compositionally biased region" description="Basic and acidic residues" evidence="7">
    <location>
        <begin position="137"/>
        <end position="149"/>
    </location>
</feature>
<dbReference type="InterPro" id="IPR001965">
    <property type="entry name" value="Znf_PHD"/>
</dbReference>
<evidence type="ECO:0000256" key="7">
    <source>
        <dbReference type="SAM" id="MobiDB-lite"/>
    </source>
</evidence>
<feature type="region of interest" description="Disordered" evidence="7">
    <location>
        <begin position="1831"/>
        <end position="1855"/>
    </location>
</feature>
<feature type="coiled-coil region" evidence="6">
    <location>
        <begin position="1318"/>
        <end position="1345"/>
    </location>
</feature>
<dbReference type="Proteomes" id="UP000094527">
    <property type="component" value="Unassembled WGS sequence"/>
</dbReference>
<feature type="region of interest" description="Disordered" evidence="7">
    <location>
        <begin position="737"/>
        <end position="839"/>
    </location>
</feature>
<organism evidence="10 11">
    <name type="scientific">Orchesella cincta</name>
    <name type="common">Springtail</name>
    <name type="synonym">Podura cincta</name>
    <dbReference type="NCBI Taxonomy" id="48709"/>
    <lineage>
        <taxon>Eukaryota</taxon>
        <taxon>Metazoa</taxon>
        <taxon>Ecdysozoa</taxon>
        <taxon>Arthropoda</taxon>
        <taxon>Hexapoda</taxon>
        <taxon>Collembola</taxon>
        <taxon>Entomobryomorpha</taxon>
        <taxon>Entomobryoidea</taxon>
        <taxon>Orchesellidae</taxon>
        <taxon>Orchesellinae</taxon>
        <taxon>Orchesella</taxon>
    </lineage>
</organism>
<dbReference type="GO" id="GO:0008270">
    <property type="term" value="F:zinc ion binding"/>
    <property type="evidence" value="ECO:0007669"/>
    <property type="project" value="UniProtKB-KW"/>
</dbReference>
<dbReference type="PROSITE" id="PS50089">
    <property type="entry name" value="ZF_RING_2"/>
    <property type="match status" value="1"/>
</dbReference>
<dbReference type="SUPFAM" id="SSF57903">
    <property type="entry name" value="FYVE/PHD zinc finger"/>
    <property type="match status" value="1"/>
</dbReference>
<dbReference type="PROSITE" id="PS00036">
    <property type="entry name" value="BZIP_BASIC"/>
    <property type="match status" value="1"/>
</dbReference>
<gene>
    <name evidence="10" type="ORF">Ocin01_02888</name>
</gene>
<dbReference type="InterPro" id="IPR000330">
    <property type="entry name" value="SNF2_N"/>
</dbReference>
<evidence type="ECO:0000259" key="8">
    <source>
        <dbReference type="PROSITE" id="PS50089"/>
    </source>
</evidence>
<dbReference type="GO" id="GO:0003700">
    <property type="term" value="F:DNA-binding transcription factor activity"/>
    <property type="evidence" value="ECO:0007669"/>
    <property type="project" value="InterPro"/>
</dbReference>
<feature type="region of interest" description="Disordered" evidence="7">
    <location>
        <begin position="337"/>
        <end position="383"/>
    </location>
</feature>
<dbReference type="InterPro" id="IPR014001">
    <property type="entry name" value="Helicase_ATP-bd"/>
</dbReference>
<feature type="region of interest" description="Disordered" evidence="7">
    <location>
        <begin position="860"/>
        <end position="882"/>
    </location>
</feature>
<feature type="compositionally biased region" description="Polar residues" evidence="7">
    <location>
        <begin position="243"/>
        <end position="253"/>
    </location>
</feature>
<dbReference type="InterPro" id="IPR011011">
    <property type="entry name" value="Znf_FYVE_PHD"/>
</dbReference>
<feature type="domain" description="Helicase C-terminal" evidence="9">
    <location>
        <begin position="1862"/>
        <end position="2014"/>
    </location>
</feature>
<feature type="region of interest" description="Disordered" evidence="7">
    <location>
        <begin position="1"/>
        <end position="167"/>
    </location>
</feature>
<keyword evidence="1" id="KW-0479">Metal-binding</keyword>
<dbReference type="GO" id="GO:0005634">
    <property type="term" value="C:nucleus"/>
    <property type="evidence" value="ECO:0007669"/>
    <property type="project" value="TreeGrafter"/>
</dbReference>
<dbReference type="GO" id="GO:0005737">
    <property type="term" value="C:cytoplasm"/>
    <property type="evidence" value="ECO:0007669"/>
    <property type="project" value="UniProtKB-ARBA"/>
</dbReference>
<comment type="caution">
    <text evidence="10">The sequence shown here is derived from an EMBL/GenBank/DDBJ whole genome shotgun (WGS) entry which is preliminary data.</text>
</comment>
<dbReference type="GO" id="GO:0000209">
    <property type="term" value="P:protein polyubiquitination"/>
    <property type="evidence" value="ECO:0007669"/>
    <property type="project" value="TreeGrafter"/>
</dbReference>
<dbReference type="InterPro" id="IPR011990">
    <property type="entry name" value="TPR-like_helical_dom_sf"/>
</dbReference>
<keyword evidence="2 5" id="KW-0863">Zinc-finger</keyword>
<dbReference type="InterPro" id="IPR027417">
    <property type="entry name" value="P-loop_NTPase"/>
</dbReference>
<dbReference type="OMA" id="THWLNFS"/>
<dbReference type="InterPro" id="IPR048695">
    <property type="entry name" value="SHPRH_helical_2nd"/>
</dbReference>
<dbReference type="SMART" id="SM00490">
    <property type="entry name" value="HELICc"/>
    <property type="match status" value="1"/>
</dbReference>
<dbReference type="InterPro" id="IPR038718">
    <property type="entry name" value="SNF2-like_sf"/>
</dbReference>
<dbReference type="InterPro" id="IPR004827">
    <property type="entry name" value="bZIP"/>
</dbReference>
<feature type="compositionally biased region" description="Polar residues" evidence="7">
    <location>
        <begin position="90"/>
        <end position="109"/>
    </location>
</feature>
<feature type="compositionally biased region" description="Basic residues" evidence="7">
    <location>
        <begin position="258"/>
        <end position="284"/>
    </location>
</feature>
<keyword evidence="6" id="KW-0175">Coiled coil</keyword>
<name>A0A1D2NEW6_ORCCI</name>
<dbReference type="Pfam" id="PF21324">
    <property type="entry name" value="SHPRH_helical-2nd"/>
    <property type="match status" value="2"/>
</dbReference>
<evidence type="ECO:0000256" key="1">
    <source>
        <dbReference type="ARBA" id="ARBA00022723"/>
    </source>
</evidence>
<dbReference type="GO" id="GO:0061630">
    <property type="term" value="F:ubiquitin protein ligase activity"/>
    <property type="evidence" value="ECO:0007669"/>
    <property type="project" value="TreeGrafter"/>
</dbReference>
<dbReference type="InterPro" id="IPR013083">
    <property type="entry name" value="Znf_RING/FYVE/PHD"/>
</dbReference>
<feature type="domain" description="RING-type" evidence="8">
    <location>
        <begin position="1773"/>
        <end position="1815"/>
    </location>
</feature>
<proteinExistence type="predicted"/>
<dbReference type="SMART" id="SM00487">
    <property type="entry name" value="DEXDc"/>
    <property type="match status" value="1"/>
</dbReference>
<dbReference type="FunFam" id="3.40.50.10810:FF:000013">
    <property type="entry name" value="E3 ubiquitin-protein ligase SHPRH isoform X2"/>
    <property type="match status" value="1"/>
</dbReference>
<evidence type="ECO:0000256" key="5">
    <source>
        <dbReference type="PROSITE-ProRule" id="PRU00175"/>
    </source>
</evidence>
<dbReference type="SUPFAM" id="SSF52540">
    <property type="entry name" value="P-loop containing nucleoside triphosphate hydrolases"/>
    <property type="match status" value="3"/>
</dbReference>
<dbReference type="Pfam" id="PF21325">
    <property type="entry name" value="SHPRH_helical-1st"/>
    <property type="match status" value="1"/>
</dbReference>
<dbReference type="InterPro" id="IPR001650">
    <property type="entry name" value="Helicase_C-like"/>
</dbReference>
<evidence type="ECO:0000313" key="10">
    <source>
        <dbReference type="EMBL" id="ODN03793.1"/>
    </source>
</evidence>
<dbReference type="InterPro" id="IPR052583">
    <property type="entry name" value="ATP-helicase/E3_Ub-Ligase"/>
</dbReference>
<sequence>MDENDAIDWDSSDSSEDEDYIPPEGGELDDEHSEDDNNLAVVGRNRRRPAPISDEEGGPGGNERLDLEDSASLPSVGTGRNDSDVEEMLQDSSGLNVNGNDDGSDSESLPSVGAPGEESEEQQPAQVSNGPVAGFRVRVDSDGEEHFEFASDTDEFQDETSDEDPPPLLNEVFGVAPAVDFALPMSIVASVAQRAVQRNRLAAQQNRRRRLEIASSANQLPVQPTSNNQVAELPPLNIPQPGPSTSSATTGRQFNIRPARRKAVKRKRQKKKPKKKASPKKPKAPPKPLGPLTIYEDWNGNEDYKDFLKKISKTTQHRIHINFQDGPALQVKNSSITATTSQPQSVDGSQDKQNEEANSDFNAENDEAHSFLTPPKTGRRNSLSQSNITELAGYKLGHVAFDRCGRVPWTSLNKLELLKTYPNISELTLHVSQHPSSSILHLKTKRTLTKEESTAHKINKKLSKRDSERELILVVTQHFFFHVDPVAVPIDLFSTRALGNRKTFAIDFNHFDMDKQCFIFDVVLLDSAIVGDHDVHEIPLLRFQQIQDVFTNFLGVSPPPAALELEARQKEDIAWFYGQIRKFHARENLPFPEISLQPSSLKPTLRKYQRDAVHWMLYREGYFDNFADHPPSEFLNGVTLTEAFLDKMFIPIQLTKHVVSHKASDSPPVILSAYYNPFTAYVCWEKPKVPALPSGGILCDEMGLGKTVETLALILINKKQIPEELEDYFNGTIKEEVNEQEEDDDSSSWEDLPSSSSSSSDSSDDDNRTNSRKRKKRGGRSSQKKKVKKTRRVVQSEQPKVPSRNLRRRAASPCEFTVASEEDEPGSSQPPSRLTSPSKLIASTSTSITVAEAFEQQIKLIGKPGGKRKKSNDSETPGKPRAPKLYDAMKVLYDAALCEYRFADQAKCTPKFHGRFYETDIDSRECFECVCGGLKESCRADDIVKCCQCSSSQHAQCVGFDHTLKVLFQKLGRSYLCPHCEALEPPFETKSTLIITPQSISHQWIKEIQKHVQNHRLNILFYKGVSTHGYIPPAQLARYDIVITTYSVLSTELDYVDLPHCSSADGRRFRNPKRFLTIPSPLPSVLWWRVCLDEAQMVEGIGTKMSMMAMRIKAVHRWCVTGTPVNKGLQDLFGLFVFLKIYPISYDIWWDALVRDAFYRKETSLLYELFGQLIWRNGKEDVLDQLGIPPQKDVTHWLNFSPVETHFYKQQFEICSNRILEKINRLKRLNPDVDILKVRLSSLDRFSLHGLLAPFLELRQACCHPQIVKGQLISLQKGTLTMEELLERLVKKTQMQCHEDHRLIVAALNGMAGLYIIQSNFKESADKYRQVLQSAEKQKEHFQTDSLQLLHTIENLAEILDGNHDGIPFTLRDESLRANASELREKYMKKYADAVKSTQDTVTPLSNAVVELKDQFTMHTQSWWAAVLKKATRIQKIDTLVHSLKQDLMDVTKKNIKTSGSISNKFDDAYGLERLLVQKILEMEQLRDTVLEGLEELQTNDPQEFVETAIRCHLRQKSSNYYNDSGEEETKCKLCSYHINFLFYESVIFKVDNKDKINRTGRNYQQRKLMGELADELEEKTRTELLQQEAEDLKATTEHVQLINEELRRGTWGDSETEVILKGIHRFARVNKLSKEINENGTVHIKLLDAVKKEFKFLRILWRKLFDQVSALDELSQATTRLMAVSGDIQQYEQPSTSRNVKQLRSGILEKTLKIQNIHLIGYHEVETRMQQMLNDHATGQESLSLHLGQLLYLKTLKRNGYGKKGTLNTEDCPICSVQLGKEWSVLRCGHSYCSECVKKMCPNALHPFLCPLCRHSMKFADVSFVDTTENEQEATANGSNQLEQPQKAREVKGSHSTKVEAIVETLLQLQESHPGEKCIIFSTWNDVLEIVAAALNQNDIKYSYVNQSGRPFHANLEKFKEREDLQVLLMPLTSGAKGLNIIEATHVLLVEPILNLASELQAIGRVHRIGQTKQTFVHRFYVRRTIEEKLFQILKEQDISSDEEGSLTVKELQQLISAVTK</sequence>
<dbReference type="PROSITE" id="PS00518">
    <property type="entry name" value="ZF_RING_1"/>
    <property type="match status" value="1"/>
</dbReference>
<dbReference type="PANTHER" id="PTHR45865">
    <property type="entry name" value="E3 UBIQUITIN-PROTEIN LIGASE SHPRH FAMILY MEMBER"/>
    <property type="match status" value="1"/>
</dbReference>
<dbReference type="CDD" id="cd18793">
    <property type="entry name" value="SF2_C_SNF"/>
    <property type="match status" value="1"/>
</dbReference>
<dbReference type="InterPro" id="IPR048686">
    <property type="entry name" value="SHPRH_helical_1st"/>
</dbReference>
<dbReference type="SMART" id="SM00184">
    <property type="entry name" value="RING"/>
    <property type="match status" value="1"/>
</dbReference>
<dbReference type="PROSITE" id="PS51194">
    <property type="entry name" value="HELICASE_CTER"/>
    <property type="match status" value="1"/>
</dbReference>
<evidence type="ECO:0000256" key="2">
    <source>
        <dbReference type="ARBA" id="ARBA00022771"/>
    </source>
</evidence>
<dbReference type="Gene3D" id="3.40.50.10810">
    <property type="entry name" value="Tandem AAA-ATPase domain"/>
    <property type="match status" value="2"/>
</dbReference>
<keyword evidence="3" id="KW-0378">Hydrolase</keyword>
<feature type="compositionally biased region" description="Acidic residues" evidence="7">
    <location>
        <begin position="1"/>
        <end position="37"/>
    </location>
</feature>
<protein>
    <submittedName>
        <fullName evidence="10">E3 ubiquitin-protein ligase SHPRH</fullName>
    </submittedName>
</protein>
<feature type="compositionally biased region" description="Polar residues" evidence="7">
    <location>
        <begin position="1834"/>
        <end position="1845"/>
    </location>
</feature>
<feature type="compositionally biased region" description="Polar residues" evidence="7">
    <location>
        <begin position="337"/>
        <end position="348"/>
    </location>
</feature>
<dbReference type="Pfam" id="PF00271">
    <property type="entry name" value="Helicase_C"/>
    <property type="match status" value="1"/>
</dbReference>
<dbReference type="STRING" id="48709.A0A1D2NEW6"/>
<dbReference type="PANTHER" id="PTHR45865:SF1">
    <property type="entry name" value="E3 UBIQUITIN-PROTEIN LIGASE SHPRH"/>
    <property type="match status" value="1"/>
</dbReference>
<feature type="compositionally biased region" description="Polar residues" evidence="7">
    <location>
        <begin position="826"/>
        <end position="839"/>
    </location>
</feature>
<dbReference type="CDD" id="cd18070">
    <property type="entry name" value="DEXQc_SHPRH"/>
    <property type="match status" value="1"/>
</dbReference>
<feature type="compositionally biased region" description="Basic residues" evidence="7">
    <location>
        <begin position="770"/>
        <end position="792"/>
    </location>
</feature>
<feature type="compositionally biased region" description="Acidic residues" evidence="7">
    <location>
        <begin position="151"/>
        <end position="165"/>
    </location>
</feature>
<feature type="compositionally biased region" description="Low complexity" evidence="7">
    <location>
        <begin position="749"/>
        <end position="761"/>
    </location>
</feature>
<dbReference type="SMART" id="SM00249">
    <property type="entry name" value="PHD"/>
    <property type="match status" value="1"/>
</dbReference>
<dbReference type="Gene3D" id="1.25.40.10">
    <property type="entry name" value="Tetratricopeptide repeat domain"/>
    <property type="match status" value="1"/>
</dbReference>
<dbReference type="GO" id="GO:0005524">
    <property type="term" value="F:ATP binding"/>
    <property type="evidence" value="ECO:0007669"/>
    <property type="project" value="InterPro"/>
</dbReference>
<evidence type="ECO:0000259" key="9">
    <source>
        <dbReference type="PROSITE" id="PS51194"/>
    </source>
</evidence>
<dbReference type="EMBL" id="LJIJ01000063">
    <property type="protein sequence ID" value="ODN03793.1"/>
    <property type="molecule type" value="Genomic_DNA"/>
</dbReference>
<dbReference type="Gene3D" id="3.30.40.10">
    <property type="entry name" value="Zinc/RING finger domain, C3HC4 (zinc finger)"/>
    <property type="match status" value="1"/>
</dbReference>
<dbReference type="SUPFAM" id="SSF57850">
    <property type="entry name" value="RING/U-box"/>
    <property type="match status" value="1"/>
</dbReference>
<dbReference type="Gene3D" id="3.40.50.300">
    <property type="entry name" value="P-loop containing nucleotide triphosphate hydrolases"/>
    <property type="match status" value="1"/>
</dbReference>
<reference evidence="10 11" key="1">
    <citation type="journal article" date="2016" name="Genome Biol. Evol.">
        <title>Gene Family Evolution Reflects Adaptation to Soil Environmental Stressors in the Genome of the Collembolan Orchesella cincta.</title>
        <authorList>
            <person name="Faddeeva-Vakhrusheva A."/>
            <person name="Derks M.F."/>
            <person name="Anvar S.Y."/>
            <person name="Agamennone V."/>
            <person name="Suring W."/>
            <person name="Smit S."/>
            <person name="van Straalen N.M."/>
            <person name="Roelofs D."/>
        </authorList>
    </citation>
    <scope>NUCLEOTIDE SEQUENCE [LARGE SCALE GENOMIC DNA]</scope>
    <source>
        <tissue evidence="10">Mixed pool</tissue>
    </source>
</reference>
<dbReference type="InterPro" id="IPR049730">
    <property type="entry name" value="SNF2/RAD54-like_C"/>
</dbReference>
<dbReference type="InterPro" id="IPR001841">
    <property type="entry name" value="Znf_RING"/>
</dbReference>
<keyword evidence="11" id="KW-1185">Reference proteome</keyword>
<evidence type="ECO:0000256" key="6">
    <source>
        <dbReference type="SAM" id="Coils"/>
    </source>
</evidence>
<evidence type="ECO:0000256" key="4">
    <source>
        <dbReference type="ARBA" id="ARBA00022833"/>
    </source>
</evidence>
<dbReference type="GO" id="GO:0016787">
    <property type="term" value="F:hydrolase activity"/>
    <property type="evidence" value="ECO:0007669"/>
    <property type="project" value="UniProtKB-KW"/>
</dbReference>
<dbReference type="GO" id="GO:0006974">
    <property type="term" value="P:DNA damage response"/>
    <property type="evidence" value="ECO:0007669"/>
    <property type="project" value="TreeGrafter"/>
</dbReference>
<dbReference type="InterPro" id="IPR017907">
    <property type="entry name" value="Znf_RING_CS"/>
</dbReference>
<feature type="compositionally biased region" description="Acidic residues" evidence="7">
    <location>
        <begin position="738"/>
        <end position="748"/>
    </location>
</feature>
<evidence type="ECO:0000313" key="11">
    <source>
        <dbReference type="Proteomes" id="UP000094527"/>
    </source>
</evidence>
<accession>A0A1D2NEW6</accession>
<evidence type="ECO:0000256" key="3">
    <source>
        <dbReference type="ARBA" id="ARBA00022801"/>
    </source>
</evidence>
<feature type="region of interest" description="Disordered" evidence="7">
    <location>
        <begin position="214"/>
        <end position="294"/>
    </location>
</feature>
<dbReference type="Pfam" id="PF00176">
    <property type="entry name" value="SNF2-rel_dom"/>
    <property type="match status" value="1"/>
</dbReference>